<keyword evidence="4 10" id="KW-0812">Transmembrane</keyword>
<evidence type="ECO:0000313" key="15">
    <source>
        <dbReference type="Proteomes" id="UP000016649"/>
    </source>
</evidence>
<dbReference type="Pfam" id="PF00593">
    <property type="entry name" value="TonB_dep_Rec_b-barrel"/>
    <property type="match status" value="1"/>
</dbReference>
<keyword evidence="7 10" id="KW-0472">Membrane</keyword>
<evidence type="ECO:0000256" key="7">
    <source>
        <dbReference type="ARBA" id="ARBA00023136"/>
    </source>
</evidence>
<keyword evidence="3 10" id="KW-1134">Transmembrane beta strand</keyword>
<comment type="similarity">
    <text evidence="10 11">Belongs to the TonB-dependent receptor family.</text>
</comment>
<dbReference type="CDD" id="cd01347">
    <property type="entry name" value="ligand_gated_channel"/>
    <property type="match status" value="1"/>
</dbReference>
<dbReference type="EMBL" id="AWVH01000005">
    <property type="protein sequence ID" value="ERJ94208.1"/>
    <property type="molecule type" value="Genomic_DNA"/>
</dbReference>
<dbReference type="Gene3D" id="2.40.170.20">
    <property type="entry name" value="TonB-dependent receptor, beta-barrel domain"/>
    <property type="match status" value="1"/>
</dbReference>
<evidence type="ECO:0000256" key="2">
    <source>
        <dbReference type="ARBA" id="ARBA00022448"/>
    </source>
</evidence>
<keyword evidence="5" id="KW-0732">Signal</keyword>
<dbReference type="InterPro" id="IPR036942">
    <property type="entry name" value="Beta-barrel_TonB_sf"/>
</dbReference>
<dbReference type="InterPro" id="IPR037066">
    <property type="entry name" value="Plug_dom_sf"/>
</dbReference>
<feature type="domain" description="TonB-dependent receptor-like beta-barrel" evidence="12">
    <location>
        <begin position="246"/>
        <end position="645"/>
    </location>
</feature>
<evidence type="ECO:0000256" key="1">
    <source>
        <dbReference type="ARBA" id="ARBA00004571"/>
    </source>
</evidence>
<dbReference type="SUPFAM" id="SSF56935">
    <property type="entry name" value="Porins"/>
    <property type="match status" value="1"/>
</dbReference>
<evidence type="ECO:0000256" key="4">
    <source>
        <dbReference type="ARBA" id="ARBA00022692"/>
    </source>
</evidence>
<dbReference type="Gene3D" id="2.170.130.10">
    <property type="entry name" value="TonB-dependent receptor, plug domain"/>
    <property type="match status" value="1"/>
</dbReference>
<comment type="caution">
    <text evidence="14">The sequence shown here is derived from an EMBL/GenBank/DDBJ whole genome shotgun (WGS) entry which is preliminary data.</text>
</comment>
<evidence type="ECO:0000259" key="12">
    <source>
        <dbReference type="Pfam" id="PF00593"/>
    </source>
</evidence>
<evidence type="ECO:0000256" key="9">
    <source>
        <dbReference type="ARBA" id="ARBA00023237"/>
    </source>
</evidence>
<accession>A0ABN0P1B2</accession>
<comment type="subcellular location">
    <subcellularLocation>
        <location evidence="1 10">Cell outer membrane</location>
        <topology evidence="1 10">Multi-pass membrane protein</topology>
    </subcellularLocation>
</comment>
<dbReference type="Proteomes" id="UP000016649">
    <property type="component" value="Unassembled WGS sequence"/>
</dbReference>
<name>A0ABN0P1B2_TRELE</name>
<sequence length="684" mass="75761">MGNFLKRHIFFYIILWFTATLLFSQEAEDDVISVNAEKIEQTIDDAVEQKRTITNEDIRKSGAKTVGDALKTLPDIAVSTATAGNANESISMQGMGNGYVKIIIDGVSVSTDISGATPIFQIPVENIERIEVIKGADSVLYGSDAMGGIINIVTKHSVSDDEQKTGQNGKKAKIKIAGSITEEIGFMPPILGWKNYTAGNFSVAGKHLSNTLIGSLDYNPGKQKVTRDALAGKLVYYESEKKILGFIRDTLTWKDTWGSAGLYGVYTGSHQVNNYTKTGYDKGANMTYTSQRAELGLTGKYLFNDKFYIDGFAAGKLYLLDTAYNVNAGAYSSSKGTLSNSVDTEIDMRAHWTPNKINDFILGIHADLESIKGTSFEKRKYAVETALFAQDSLSFFDTKLTLVPGVRFDFAPSVQQSKAFFMATPKLSIKYNPTEKTALRLSYAMGYKIPSLKEKYWIFKHNYAPGAGNFILYGNPNLVPEKSHSFNIGIEQNVQNLFTVSTGAYFNYILDLIDNVVTDPVSSPQIREYRNIDKAITYGGDFSAGTELDRFKAKAGYAYTGAKSFEPLTSTWENLALRVTHRVTAHASYRIPVIETEASVNIQWNSPQLLTAKSAYYTPDFFIAGVDVSKKFLDEKLEVYIAVDNMLNNLHFIKGTNGETQKYYYGLNDGTTLRLGAKYNFNTL</sequence>
<organism evidence="14 15">
    <name type="scientific">Treponema lecithinolyticum ATCC 700332</name>
    <dbReference type="NCBI Taxonomy" id="1321815"/>
    <lineage>
        <taxon>Bacteria</taxon>
        <taxon>Pseudomonadati</taxon>
        <taxon>Spirochaetota</taxon>
        <taxon>Spirochaetia</taxon>
        <taxon>Spirochaetales</taxon>
        <taxon>Treponemataceae</taxon>
        <taxon>Treponema</taxon>
    </lineage>
</organism>
<evidence type="ECO:0000256" key="8">
    <source>
        <dbReference type="ARBA" id="ARBA00023170"/>
    </source>
</evidence>
<protein>
    <submittedName>
        <fullName evidence="14">TonB-dependent receptor</fullName>
    </submittedName>
</protein>
<gene>
    <name evidence="14" type="ORF">HMPREF9193_00177</name>
</gene>
<dbReference type="InterPro" id="IPR039426">
    <property type="entry name" value="TonB-dep_rcpt-like"/>
</dbReference>
<keyword evidence="15" id="KW-1185">Reference proteome</keyword>
<keyword evidence="6 11" id="KW-0798">TonB box</keyword>
<keyword evidence="2 10" id="KW-0813">Transport</keyword>
<feature type="domain" description="TonB-dependent receptor plug" evidence="13">
    <location>
        <begin position="49"/>
        <end position="149"/>
    </location>
</feature>
<evidence type="ECO:0000256" key="3">
    <source>
        <dbReference type="ARBA" id="ARBA00022452"/>
    </source>
</evidence>
<proteinExistence type="inferred from homology"/>
<evidence type="ECO:0000256" key="6">
    <source>
        <dbReference type="ARBA" id="ARBA00023077"/>
    </source>
</evidence>
<evidence type="ECO:0000313" key="14">
    <source>
        <dbReference type="EMBL" id="ERJ94208.1"/>
    </source>
</evidence>
<evidence type="ECO:0000259" key="13">
    <source>
        <dbReference type="Pfam" id="PF07715"/>
    </source>
</evidence>
<keyword evidence="9 10" id="KW-0998">Cell outer membrane</keyword>
<evidence type="ECO:0000256" key="10">
    <source>
        <dbReference type="PROSITE-ProRule" id="PRU01360"/>
    </source>
</evidence>
<dbReference type="PROSITE" id="PS52016">
    <property type="entry name" value="TONB_DEPENDENT_REC_3"/>
    <property type="match status" value="1"/>
</dbReference>
<dbReference type="PANTHER" id="PTHR30069">
    <property type="entry name" value="TONB-DEPENDENT OUTER MEMBRANE RECEPTOR"/>
    <property type="match status" value="1"/>
</dbReference>
<dbReference type="InterPro" id="IPR012910">
    <property type="entry name" value="Plug_dom"/>
</dbReference>
<dbReference type="PANTHER" id="PTHR30069:SF29">
    <property type="entry name" value="HEMOGLOBIN AND HEMOGLOBIN-HAPTOGLOBIN-BINDING PROTEIN 1-RELATED"/>
    <property type="match status" value="1"/>
</dbReference>
<dbReference type="Pfam" id="PF07715">
    <property type="entry name" value="Plug"/>
    <property type="match status" value="1"/>
</dbReference>
<keyword evidence="8 14" id="KW-0675">Receptor</keyword>
<evidence type="ECO:0000256" key="11">
    <source>
        <dbReference type="RuleBase" id="RU003357"/>
    </source>
</evidence>
<dbReference type="InterPro" id="IPR000531">
    <property type="entry name" value="Beta-barrel_TonB"/>
</dbReference>
<reference evidence="14 15" key="1">
    <citation type="submission" date="2013-08" db="EMBL/GenBank/DDBJ databases">
        <authorList>
            <person name="Weinstock G."/>
            <person name="Sodergren E."/>
            <person name="Wylie T."/>
            <person name="Fulton L."/>
            <person name="Fulton R."/>
            <person name="Fronick C."/>
            <person name="O'Laughlin M."/>
            <person name="Godfrey J."/>
            <person name="Miner T."/>
            <person name="Herter B."/>
            <person name="Appelbaum E."/>
            <person name="Cordes M."/>
            <person name="Lek S."/>
            <person name="Wollam A."/>
            <person name="Pepin K.H."/>
            <person name="Palsikar V.B."/>
            <person name="Mitreva M."/>
            <person name="Wilson R.K."/>
        </authorList>
    </citation>
    <scope>NUCLEOTIDE SEQUENCE [LARGE SCALE GENOMIC DNA]</scope>
    <source>
        <strain evidence="14 15">ATCC 700332</strain>
    </source>
</reference>
<evidence type="ECO:0000256" key="5">
    <source>
        <dbReference type="ARBA" id="ARBA00022729"/>
    </source>
</evidence>